<evidence type="ECO:0000313" key="3">
    <source>
        <dbReference type="EMBL" id="QCF26292.1"/>
    </source>
</evidence>
<dbReference type="SMART" id="SM00854">
    <property type="entry name" value="PGA_cap"/>
    <property type="match status" value="1"/>
</dbReference>
<dbReference type="InterPro" id="IPR029052">
    <property type="entry name" value="Metallo-depent_PP-like"/>
</dbReference>
<dbReference type="Gene3D" id="3.60.21.10">
    <property type="match status" value="1"/>
</dbReference>
<keyword evidence="4" id="KW-1185">Reference proteome</keyword>
<dbReference type="SUPFAM" id="SSF56300">
    <property type="entry name" value="Metallo-dependent phosphatases"/>
    <property type="match status" value="1"/>
</dbReference>
<dbReference type="PANTHER" id="PTHR33393">
    <property type="entry name" value="POLYGLUTAMINE SYNTHESIS ACCESSORY PROTEIN RV0574C-RELATED"/>
    <property type="match status" value="1"/>
</dbReference>
<feature type="domain" description="Capsule synthesis protein CapA" evidence="2">
    <location>
        <begin position="7"/>
        <end position="250"/>
    </location>
</feature>
<protein>
    <submittedName>
        <fullName evidence="3">CapA family protein</fullName>
    </submittedName>
</protein>
<dbReference type="Proteomes" id="UP000298049">
    <property type="component" value="Chromosome"/>
</dbReference>
<dbReference type="KEGG" id="hmi:soil367_10290"/>
<dbReference type="AlphaFoldDB" id="A0A4P7XIY4"/>
<organism evidence="3 4">
    <name type="scientific">Hydrocarboniclastica marina</name>
    <dbReference type="NCBI Taxonomy" id="2259620"/>
    <lineage>
        <taxon>Bacteria</taxon>
        <taxon>Pseudomonadati</taxon>
        <taxon>Pseudomonadota</taxon>
        <taxon>Gammaproteobacteria</taxon>
        <taxon>Alteromonadales</taxon>
        <taxon>Alteromonadaceae</taxon>
        <taxon>Hydrocarboniclastica</taxon>
    </lineage>
</organism>
<sequence length="361" mass="40820">MEHYSLRVTAVGDISLGDHPVCVGHGMRSTFEKKGAAIIREVEHVLKDADVTLGNLETVASDKGLKRGLLTSFEMRGAPSSLSYIKRAGFNLLGVANNHAMQHGEEAFLESVANVREKGFGLMGVDETPGKTAPYRFTKNGVEHTFFAVSLRPEEWHDGQVPYSKRDNFDSLLREVKELKENTEGFLICSIHWGLELLDYPGPEEIELGRAMVDAGVDVILGHHSHLLWPVERYRNGLIFYSLGNFLFDLWAPETKLSVIVNLDLHKDRNPDYTLTPVVIKDDFTLQLADGKAADKIRARMREGQVSPFKTAEEYKSTYRAAFKATRPVKYKYFLKNFYKYSPSIFVQSLLRTFIRRVTGN</sequence>
<accession>A0A4P7XIY4</accession>
<comment type="similarity">
    <text evidence="1">Belongs to the CapA family.</text>
</comment>
<evidence type="ECO:0000256" key="1">
    <source>
        <dbReference type="ARBA" id="ARBA00005662"/>
    </source>
</evidence>
<dbReference type="Pfam" id="PF09587">
    <property type="entry name" value="PGA_cap"/>
    <property type="match status" value="1"/>
</dbReference>
<dbReference type="OrthoDB" id="9810718at2"/>
<dbReference type="InterPro" id="IPR019079">
    <property type="entry name" value="Capsule_synth_CapA"/>
</dbReference>
<dbReference type="PANTHER" id="PTHR33393:SF11">
    <property type="entry name" value="POLYGLUTAMINE SYNTHESIS ACCESSORY PROTEIN RV0574C-RELATED"/>
    <property type="match status" value="1"/>
</dbReference>
<proteinExistence type="inferred from homology"/>
<dbReference type="RefSeq" id="WP_136549013.1">
    <property type="nucleotide sequence ID" value="NZ_CP031093.1"/>
</dbReference>
<dbReference type="EMBL" id="CP031093">
    <property type="protein sequence ID" value="QCF26292.1"/>
    <property type="molecule type" value="Genomic_DNA"/>
</dbReference>
<evidence type="ECO:0000313" key="4">
    <source>
        <dbReference type="Proteomes" id="UP000298049"/>
    </source>
</evidence>
<reference evidence="3 4" key="1">
    <citation type="submission" date="2018-07" db="EMBL/GenBank/DDBJ databases">
        <title>Marsedoiliclastica nanhaica gen. nov. sp. nov., a novel marine hydrocarbonoclastic bacterium isolated from an in-situ enriched hydrocarbon-degrading consortium in deep-sea sediment.</title>
        <authorList>
            <person name="Dong C."/>
            <person name="Ma T."/>
            <person name="Liu R."/>
            <person name="Shao Z."/>
        </authorList>
    </citation>
    <scope>NUCLEOTIDE SEQUENCE [LARGE SCALE GENOMIC DNA]</scope>
    <source>
        <strain evidence="4">soil36-7</strain>
    </source>
</reference>
<name>A0A4P7XIY4_9ALTE</name>
<dbReference type="InterPro" id="IPR052169">
    <property type="entry name" value="CW_Biosynth-Accessory"/>
</dbReference>
<dbReference type="CDD" id="cd07381">
    <property type="entry name" value="MPP_CapA"/>
    <property type="match status" value="1"/>
</dbReference>
<gene>
    <name evidence="3" type="ORF">soil367_10290</name>
</gene>
<evidence type="ECO:0000259" key="2">
    <source>
        <dbReference type="SMART" id="SM00854"/>
    </source>
</evidence>